<sequence>MLRRTLLSLSVVALGAAPMVADAAVHSDAAWVATRADTADAFTAAVDRAATPGHAASLRPLTVGGSVDDQVFADLAPVSGVRSLASGDTPATGDTAPTTMSRLPEPATWVMMVLGFGAAGYGLRRRLRASERRFTERMRRIAAGEDA</sequence>
<reference evidence="4 5" key="1">
    <citation type="submission" date="2020-08" db="EMBL/GenBank/DDBJ databases">
        <title>Genomic Encyclopedia of Type Strains, Phase IV (KMG-IV): sequencing the most valuable type-strain genomes for metagenomic binning, comparative biology and taxonomic classification.</title>
        <authorList>
            <person name="Goeker M."/>
        </authorList>
    </citation>
    <scope>NUCLEOTIDE SEQUENCE [LARGE SCALE GENOMIC DNA]</scope>
    <source>
        <strain evidence="4 5">YC6723</strain>
    </source>
</reference>
<dbReference type="InterPro" id="IPR013424">
    <property type="entry name" value="Ice-binding_C"/>
</dbReference>
<evidence type="ECO:0000256" key="1">
    <source>
        <dbReference type="SAM" id="Phobius"/>
    </source>
</evidence>
<proteinExistence type="predicted"/>
<feature type="transmembrane region" description="Helical" evidence="1">
    <location>
        <begin position="106"/>
        <end position="123"/>
    </location>
</feature>
<dbReference type="EMBL" id="JACIEV010000007">
    <property type="protein sequence ID" value="MBB4154621.1"/>
    <property type="molecule type" value="Genomic_DNA"/>
</dbReference>
<evidence type="ECO:0000313" key="5">
    <source>
        <dbReference type="Proteomes" id="UP000529795"/>
    </source>
</evidence>
<gene>
    <name evidence="4" type="ORF">GGQ80_002537</name>
</gene>
<dbReference type="AlphaFoldDB" id="A0A840FCZ8"/>
<comment type="caution">
    <text evidence="4">The sequence shown here is derived from an EMBL/GenBank/DDBJ whole genome shotgun (WGS) entry which is preliminary data.</text>
</comment>
<dbReference type="Proteomes" id="UP000529795">
    <property type="component" value="Unassembled WGS sequence"/>
</dbReference>
<protein>
    <recommendedName>
        <fullName evidence="3">Ice-binding protein C-terminal domain-containing protein</fullName>
    </recommendedName>
</protein>
<keyword evidence="1" id="KW-0812">Transmembrane</keyword>
<dbReference type="NCBIfam" id="TIGR02595">
    <property type="entry name" value="PEP_CTERM"/>
    <property type="match status" value="1"/>
</dbReference>
<evidence type="ECO:0000256" key="2">
    <source>
        <dbReference type="SAM" id="SignalP"/>
    </source>
</evidence>
<evidence type="ECO:0000259" key="3">
    <source>
        <dbReference type="Pfam" id="PF07589"/>
    </source>
</evidence>
<keyword evidence="5" id="KW-1185">Reference proteome</keyword>
<dbReference type="RefSeq" id="WP_183985323.1">
    <property type="nucleotide sequence ID" value="NZ_JACIEV010000007.1"/>
</dbReference>
<keyword evidence="2" id="KW-0732">Signal</keyword>
<dbReference type="Pfam" id="PF07589">
    <property type="entry name" value="PEP-CTERM"/>
    <property type="match status" value="1"/>
</dbReference>
<feature type="chain" id="PRO_5032494962" description="Ice-binding protein C-terminal domain-containing protein" evidence="2">
    <location>
        <begin position="24"/>
        <end position="147"/>
    </location>
</feature>
<keyword evidence="1" id="KW-0472">Membrane</keyword>
<name>A0A840FCZ8_9SPHN</name>
<evidence type="ECO:0000313" key="4">
    <source>
        <dbReference type="EMBL" id="MBB4154621.1"/>
    </source>
</evidence>
<accession>A0A840FCZ8</accession>
<keyword evidence="1" id="KW-1133">Transmembrane helix</keyword>
<organism evidence="4 5">
    <name type="scientific">Sphingomonas jinjuensis</name>
    <dbReference type="NCBI Taxonomy" id="535907"/>
    <lineage>
        <taxon>Bacteria</taxon>
        <taxon>Pseudomonadati</taxon>
        <taxon>Pseudomonadota</taxon>
        <taxon>Alphaproteobacteria</taxon>
        <taxon>Sphingomonadales</taxon>
        <taxon>Sphingomonadaceae</taxon>
        <taxon>Sphingomonas</taxon>
    </lineage>
</organism>
<feature type="signal peptide" evidence="2">
    <location>
        <begin position="1"/>
        <end position="23"/>
    </location>
</feature>
<feature type="domain" description="Ice-binding protein C-terminal" evidence="3">
    <location>
        <begin position="104"/>
        <end position="126"/>
    </location>
</feature>
<dbReference type="NCBIfam" id="NF035944">
    <property type="entry name" value="PEPxxWA-CTERM"/>
    <property type="match status" value="1"/>
</dbReference>